<gene>
    <name evidence="1" type="ORF">ACFPO9_26485</name>
</gene>
<comment type="caution">
    <text evidence="1">The sequence shown here is derived from an EMBL/GenBank/DDBJ whole genome shotgun (WGS) entry which is preliminary data.</text>
</comment>
<organism evidence="1 2">
    <name type="scientific">Massilia aerilata</name>
    <dbReference type="NCBI Taxonomy" id="453817"/>
    <lineage>
        <taxon>Bacteria</taxon>
        <taxon>Pseudomonadati</taxon>
        <taxon>Pseudomonadota</taxon>
        <taxon>Betaproteobacteria</taxon>
        <taxon>Burkholderiales</taxon>
        <taxon>Oxalobacteraceae</taxon>
        <taxon>Telluria group</taxon>
        <taxon>Massilia</taxon>
    </lineage>
</organism>
<evidence type="ECO:0000313" key="2">
    <source>
        <dbReference type="Proteomes" id="UP001596086"/>
    </source>
</evidence>
<evidence type="ECO:0000313" key="1">
    <source>
        <dbReference type="EMBL" id="MFC5552079.1"/>
    </source>
</evidence>
<proteinExistence type="predicted"/>
<name>A0ABW0S544_9BURK</name>
<reference evidence="2" key="1">
    <citation type="journal article" date="2019" name="Int. J. Syst. Evol. Microbiol.">
        <title>The Global Catalogue of Microorganisms (GCM) 10K type strain sequencing project: providing services to taxonomists for standard genome sequencing and annotation.</title>
        <authorList>
            <consortium name="The Broad Institute Genomics Platform"/>
            <consortium name="The Broad Institute Genome Sequencing Center for Infectious Disease"/>
            <person name="Wu L."/>
            <person name="Ma J."/>
        </authorList>
    </citation>
    <scope>NUCLEOTIDE SEQUENCE [LARGE SCALE GENOMIC DNA]</scope>
    <source>
        <strain evidence="2">CGMCC 4.5798</strain>
    </source>
</reference>
<accession>A0ABW0S544</accession>
<protein>
    <submittedName>
        <fullName evidence="1">Uncharacterized protein</fullName>
    </submittedName>
</protein>
<dbReference type="Proteomes" id="UP001596086">
    <property type="component" value="Unassembled WGS sequence"/>
</dbReference>
<dbReference type="EMBL" id="JBHSMZ010000026">
    <property type="protein sequence ID" value="MFC5552079.1"/>
    <property type="molecule type" value="Genomic_DNA"/>
</dbReference>
<keyword evidence="2" id="KW-1185">Reference proteome</keyword>
<sequence>MIKNSYYLRVSFDIGQESERLDWTILDSDHQPVQKSTGLETGQYMLDVNDTLRVNVVANSYLGELSSVHIIDCHLIHRPVMFSSRGNPAHLAGKYPYPSPFFNPATMVNGQGATFSFGQGQASGTQLQMSWDSDAALTILNQGRWQMSFIMTVAIETAKGLEYRVFSFDPETQVGNGSVPPDGA</sequence>
<dbReference type="RefSeq" id="WP_379777208.1">
    <property type="nucleotide sequence ID" value="NZ_JBHSMZ010000026.1"/>
</dbReference>